<organism evidence="19 20">
    <name type="scientific">Ichthyophthirius multifiliis</name>
    <name type="common">White spot disease agent</name>
    <name type="synonym">Ich</name>
    <dbReference type="NCBI Taxonomy" id="5932"/>
    <lineage>
        <taxon>Eukaryota</taxon>
        <taxon>Sar</taxon>
        <taxon>Alveolata</taxon>
        <taxon>Ciliophora</taxon>
        <taxon>Intramacronucleata</taxon>
        <taxon>Oligohymenophorea</taxon>
        <taxon>Hymenostomatida</taxon>
        <taxon>Ophryoglenina</taxon>
        <taxon>Ichthyophthirius</taxon>
    </lineage>
</organism>
<evidence type="ECO:0000256" key="15">
    <source>
        <dbReference type="ARBA" id="ARBA00073946"/>
    </source>
</evidence>
<dbReference type="Pfam" id="PF00149">
    <property type="entry name" value="Metallophos"/>
    <property type="match status" value="1"/>
</dbReference>
<dbReference type="SMART" id="SM00156">
    <property type="entry name" value="PP2Ac"/>
    <property type="match status" value="1"/>
</dbReference>
<evidence type="ECO:0000256" key="8">
    <source>
        <dbReference type="ARBA" id="ARBA00022801"/>
    </source>
</evidence>
<name>G0QUI7_ICHMU</name>
<dbReference type="GeneID" id="14907239"/>
<dbReference type="FunFam" id="3.60.21.10:FF:000036">
    <property type="entry name" value="Serine/threonine protein phosphatase 5"/>
    <property type="match status" value="1"/>
</dbReference>
<comment type="cofactor">
    <cofactor evidence="2">
        <name>Mg(2+)</name>
        <dbReference type="ChEBI" id="CHEBI:18420"/>
    </cofactor>
</comment>
<dbReference type="eggNOG" id="KOG0376">
    <property type="taxonomic scope" value="Eukaryota"/>
</dbReference>
<dbReference type="EMBL" id="GL983915">
    <property type="protein sequence ID" value="EGR31107.1"/>
    <property type="molecule type" value="Genomic_DNA"/>
</dbReference>
<evidence type="ECO:0000313" key="19">
    <source>
        <dbReference type="EMBL" id="EGR31107.1"/>
    </source>
</evidence>
<dbReference type="InterPro" id="IPR004843">
    <property type="entry name" value="Calcineurin-like_PHP"/>
</dbReference>
<evidence type="ECO:0000256" key="5">
    <source>
        <dbReference type="ARBA" id="ARBA00013081"/>
    </source>
</evidence>
<dbReference type="InParanoid" id="G0QUI7"/>
<dbReference type="PIRSF" id="PIRSF033096">
    <property type="entry name" value="PPPtase_5"/>
    <property type="match status" value="1"/>
</dbReference>
<evidence type="ECO:0000256" key="16">
    <source>
        <dbReference type="PIRSR" id="PIRSR033096-1"/>
    </source>
</evidence>
<dbReference type="Pfam" id="PF08321">
    <property type="entry name" value="PPP5"/>
    <property type="match status" value="1"/>
</dbReference>
<keyword evidence="10" id="KW-0904">Protein phosphatase</keyword>
<comment type="subcellular location">
    <subcellularLocation>
        <location evidence="3">Nucleus</location>
    </subcellularLocation>
</comment>
<evidence type="ECO:0000313" key="20">
    <source>
        <dbReference type="Proteomes" id="UP000008983"/>
    </source>
</evidence>
<keyword evidence="12" id="KW-0539">Nucleus</keyword>
<keyword evidence="8 19" id="KW-0378">Hydrolase</keyword>
<feature type="active site" description="Proton donor/acceptor" evidence="16">
    <location>
        <position position="288"/>
    </location>
</feature>
<evidence type="ECO:0000256" key="3">
    <source>
        <dbReference type="ARBA" id="ARBA00004123"/>
    </source>
</evidence>
<dbReference type="InterPro" id="IPR029052">
    <property type="entry name" value="Metallo-depent_PP-like"/>
</dbReference>
<dbReference type="PANTHER" id="PTHR45668">
    <property type="entry name" value="SERINE/THREONINE-PROTEIN PHOSPHATASE 5-RELATED"/>
    <property type="match status" value="1"/>
</dbReference>
<dbReference type="InterPro" id="IPR011990">
    <property type="entry name" value="TPR-like_helical_dom_sf"/>
</dbReference>
<dbReference type="SUPFAM" id="SSF48452">
    <property type="entry name" value="TPR-like"/>
    <property type="match status" value="1"/>
</dbReference>
<evidence type="ECO:0000259" key="18">
    <source>
        <dbReference type="SMART" id="SM00156"/>
    </source>
</evidence>
<dbReference type="Gene3D" id="1.25.40.10">
    <property type="entry name" value="Tetratricopeptide repeat domain"/>
    <property type="match status" value="1"/>
</dbReference>
<gene>
    <name evidence="19" type="ORF">IMG5_117500</name>
</gene>
<evidence type="ECO:0000256" key="4">
    <source>
        <dbReference type="ARBA" id="ARBA00008786"/>
    </source>
</evidence>
<keyword evidence="9 17" id="KW-0802">TPR repeat</keyword>
<dbReference type="InterPro" id="IPR041753">
    <property type="entry name" value="PP5_C"/>
</dbReference>
<dbReference type="STRING" id="857967.G0QUI7"/>
<dbReference type="Gene3D" id="3.60.21.10">
    <property type="match status" value="1"/>
</dbReference>
<keyword evidence="20" id="KW-1185">Reference proteome</keyword>
<dbReference type="OrthoDB" id="445564at2759"/>
<dbReference type="CDD" id="cd07417">
    <property type="entry name" value="MPP_PP5_C"/>
    <property type="match status" value="1"/>
</dbReference>
<dbReference type="GO" id="GO:0004722">
    <property type="term" value="F:protein serine/threonine phosphatase activity"/>
    <property type="evidence" value="ECO:0007669"/>
    <property type="project" value="UniProtKB-EC"/>
</dbReference>
<comment type="catalytic activity">
    <reaction evidence="13">
        <text>O-phospho-L-seryl-[protein] + H2O = L-seryl-[protein] + phosphate</text>
        <dbReference type="Rhea" id="RHEA:20629"/>
        <dbReference type="Rhea" id="RHEA-COMP:9863"/>
        <dbReference type="Rhea" id="RHEA-COMP:11604"/>
        <dbReference type="ChEBI" id="CHEBI:15377"/>
        <dbReference type="ChEBI" id="CHEBI:29999"/>
        <dbReference type="ChEBI" id="CHEBI:43474"/>
        <dbReference type="ChEBI" id="CHEBI:83421"/>
        <dbReference type="EC" id="3.1.3.16"/>
    </reaction>
    <physiologicalReaction direction="left-to-right" evidence="13">
        <dbReference type="Rhea" id="RHEA:20630"/>
    </physiologicalReaction>
</comment>
<dbReference type="PROSITE" id="PS50005">
    <property type="entry name" value="TPR"/>
    <property type="match status" value="2"/>
</dbReference>
<proteinExistence type="inferred from homology"/>
<accession>G0QUI7</accession>
<evidence type="ECO:0000256" key="11">
    <source>
        <dbReference type="ARBA" id="ARBA00023211"/>
    </source>
</evidence>
<dbReference type="PRINTS" id="PR00114">
    <property type="entry name" value="STPHPHTASE"/>
</dbReference>
<sequence>MENTEENLHAAEEFKQKGNEFFKQNKFPDAIDQYTKAIQSQKPSTKIAPYYTNRAFCHLKMENYGLAVEDSESAIECDPSFTKAYYRQGSSFLALGKFEQARDAFKKAYKLNSKDQDIKEKLQRVKQIIFEREFAKSIEVQHAVVVVNPEDVIVEPNYQGPKLENIDTDVTSEWCIQLMEHLKDQKKLHKKYTWMILKKAKEILSGYQSLIDLDYPEDEQLTVCGDVHGQFYDLLNIFKLNGNPSKQNPYLFNGDFVDRGSFSVEIMLTLLAWKVHNPNCMHLTRGNHETKNMNKMYGFEGEVVHKYDAKTMEFFSDLFCALPLCYILNKQVMVNHGGLFSNDGVTLNDIRKIDRFREPPDNGIFADLLWADPVKQNGRHPSKRGISIGFGPDVAHKFLKENDLQLLVRSHEMKEEGYEIEADGKVITIFSAPNYCDQMGNKGAYIIFKGSDMKPIIKQFTAVEHPKVPAMAYSRNFMNMF</sequence>
<evidence type="ECO:0000256" key="9">
    <source>
        <dbReference type="ARBA" id="ARBA00022803"/>
    </source>
</evidence>
<comment type="catalytic activity">
    <reaction evidence="14">
        <text>O-phospho-L-threonyl-[protein] + H2O = L-threonyl-[protein] + phosphate</text>
        <dbReference type="Rhea" id="RHEA:47004"/>
        <dbReference type="Rhea" id="RHEA-COMP:11060"/>
        <dbReference type="Rhea" id="RHEA-COMP:11605"/>
        <dbReference type="ChEBI" id="CHEBI:15377"/>
        <dbReference type="ChEBI" id="CHEBI:30013"/>
        <dbReference type="ChEBI" id="CHEBI:43474"/>
        <dbReference type="ChEBI" id="CHEBI:61977"/>
        <dbReference type="EC" id="3.1.3.16"/>
    </reaction>
    <physiologicalReaction direction="left-to-right" evidence="14">
        <dbReference type="Rhea" id="RHEA:47005"/>
    </physiologicalReaction>
</comment>
<dbReference type="InterPro" id="IPR051134">
    <property type="entry name" value="PPP_phosphatase"/>
</dbReference>
<evidence type="ECO:0000256" key="1">
    <source>
        <dbReference type="ARBA" id="ARBA00001936"/>
    </source>
</evidence>
<comment type="cofactor">
    <cofactor evidence="1">
        <name>Mn(2+)</name>
        <dbReference type="ChEBI" id="CHEBI:29035"/>
    </cofactor>
</comment>
<keyword evidence="7" id="KW-0677">Repeat</keyword>
<dbReference type="AlphaFoldDB" id="G0QUI7"/>
<dbReference type="SMART" id="SM00028">
    <property type="entry name" value="TPR"/>
    <property type="match status" value="3"/>
</dbReference>
<dbReference type="GO" id="GO:0005634">
    <property type="term" value="C:nucleus"/>
    <property type="evidence" value="ECO:0007669"/>
    <property type="project" value="UniProtKB-SubCell"/>
</dbReference>
<dbReference type="InterPro" id="IPR019734">
    <property type="entry name" value="TPR_rpt"/>
</dbReference>
<comment type="similarity">
    <text evidence="4">Belongs to the PPP phosphatase family. PP-5 (PP-T) subfamily.</text>
</comment>
<evidence type="ECO:0000256" key="14">
    <source>
        <dbReference type="ARBA" id="ARBA00048832"/>
    </source>
</evidence>
<evidence type="ECO:0000256" key="17">
    <source>
        <dbReference type="PROSITE-ProRule" id="PRU00339"/>
    </source>
</evidence>
<reference evidence="19 20" key="1">
    <citation type="submission" date="2011-07" db="EMBL/GenBank/DDBJ databases">
        <authorList>
            <person name="Coyne R."/>
            <person name="Brami D."/>
            <person name="Johnson J."/>
            <person name="Hostetler J."/>
            <person name="Hannick L."/>
            <person name="Clark T."/>
            <person name="Cassidy-Hanley D."/>
            <person name="Inman J."/>
        </authorList>
    </citation>
    <scope>NUCLEOTIDE SEQUENCE [LARGE SCALE GENOMIC DNA]</scope>
    <source>
        <strain evidence="19 20">G5</strain>
    </source>
</reference>
<evidence type="ECO:0000256" key="13">
    <source>
        <dbReference type="ARBA" id="ARBA00047986"/>
    </source>
</evidence>
<dbReference type="Proteomes" id="UP000008983">
    <property type="component" value="Unassembled WGS sequence"/>
</dbReference>
<dbReference type="OMA" id="IHKKYAF"/>
<dbReference type="GO" id="GO:0046872">
    <property type="term" value="F:metal ion binding"/>
    <property type="evidence" value="ECO:0007669"/>
    <property type="project" value="UniProtKB-KW"/>
</dbReference>
<dbReference type="RefSeq" id="XP_004034593.1">
    <property type="nucleotide sequence ID" value="XM_004034545.1"/>
</dbReference>
<keyword evidence="11" id="KW-0464">Manganese</keyword>
<evidence type="ECO:0000256" key="6">
    <source>
        <dbReference type="ARBA" id="ARBA00022723"/>
    </source>
</evidence>
<dbReference type="InterPro" id="IPR013105">
    <property type="entry name" value="TPR_2"/>
</dbReference>
<keyword evidence="6" id="KW-0479">Metal-binding</keyword>
<feature type="repeat" description="TPR" evidence="17">
    <location>
        <begin position="82"/>
        <end position="115"/>
    </location>
</feature>
<evidence type="ECO:0000256" key="12">
    <source>
        <dbReference type="ARBA" id="ARBA00023242"/>
    </source>
</evidence>
<dbReference type="SUPFAM" id="SSF56300">
    <property type="entry name" value="Metallo-dependent phosphatases"/>
    <property type="match status" value="1"/>
</dbReference>
<evidence type="ECO:0000256" key="2">
    <source>
        <dbReference type="ARBA" id="ARBA00001946"/>
    </source>
</evidence>
<dbReference type="FunCoup" id="G0QUI7">
    <property type="interactions" value="585"/>
</dbReference>
<evidence type="ECO:0000256" key="7">
    <source>
        <dbReference type="ARBA" id="ARBA00022737"/>
    </source>
</evidence>
<dbReference type="InterPro" id="IPR013235">
    <property type="entry name" value="PPP_dom"/>
</dbReference>
<evidence type="ECO:0000256" key="10">
    <source>
        <dbReference type="ARBA" id="ARBA00022912"/>
    </source>
</evidence>
<dbReference type="PANTHER" id="PTHR45668:SF5">
    <property type="entry name" value="SERINE_THREONINE-PROTEIN PHOSPHATASE 5"/>
    <property type="match status" value="1"/>
</dbReference>
<dbReference type="PROSITE" id="PS50293">
    <property type="entry name" value="TPR_REGION"/>
    <property type="match status" value="1"/>
</dbReference>
<dbReference type="Pfam" id="PF07719">
    <property type="entry name" value="TPR_2"/>
    <property type="match status" value="1"/>
</dbReference>
<dbReference type="InterPro" id="IPR006186">
    <property type="entry name" value="Ser/Thr-sp_prot-phosphatase"/>
</dbReference>
<feature type="domain" description="Serine/threonine specific protein phosphatases" evidence="18">
    <location>
        <begin position="188"/>
        <end position="464"/>
    </location>
</feature>
<protein>
    <recommendedName>
        <fullName evidence="15">Serine/threonine-protein phosphatase T</fullName>
        <ecNumber evidence="5">3.1.3.16</ecNumber>
    </recommendedName>
</protein>
<dbReference type="GO" id="GO:0005737">
    <property type="term" value="C:cytoplasm"/>
    <property type="evidence" value="ECO:0007669"/>
    <property type="project" value="UniProtKB-ARBA"/>
</dbReference>
<feature type="repeat" description="TPR" evidence="17">
    <location>
        <begin position="11"/>
        <end position="44"/>
    </location>
</feature>
<dbReference type="EC" id="3.1.3.16" evidence="5"/>